<reference evidence="4 5" key="1">
    <citation type="submission" date="2024-09" db="EMBL/GenBank/DDBJ databases">
        <authorList>
            <person name="Sun Q."/>
            <person name="Mori K."/>
        </authorList>
    </citation>
    <scope>NUCLEOTIDE SEQUENCE [LARGE SCALE GENOMIC DNA]</scope>
    <source>
        <strain evidence="4 5">NCAIM B.02537</strain>
    </source>
</reference>
<dbReference type="PROSITE" id="PS50088">
    <property type="entry name" value="ANK_REPEAT"/>
    <property type="match status" value="1"/>
</dbReference>
<dbReference type="InterPro" id="IPR050776">
    <property type="entry name" value="Ank_Repeat/CDKN_Inhibitor"/>
</dbReference>
<keyword evidence="1" id="KW-0677">Repeat</keyword>
<dbReference type="EMBL" id="JBHLTL010000006">
    <property type="protein sequence ID" value="MFC0590147.1"/>
    <property type="molecule type" value="Genomic_DNA"/>
</dbReference>
<dbReference type="PANTHER" id="PTHR24201">
    <property type="entry name" value="ANK_REP_REGION DOMAIN-CONTAINING PROTEIN"/>
    <property type="match status" value="1"/>
</dbReference>
<keyword evidence="5" id="KW-1185">Reference proteome</keyword>
<organism evidence="4 5">
    <name type="scientific">Novosphingobium aquiterrae</name>
    <dbReference type="NCBI Taxonomy" id="624388"/>
    <lineage>
        <taxon>Bacteria</taxon>
        <taxon>Pseudomonadati</taxon>
        <taxon>Pseudomonadota</taxon>
        <taxon>Alphaproteobacteria</taxon>
        <taxon>Sphingomonadales</taxon>
        <taxon>Sphingomonadaceae</taxon>
        <taxon>Novosphingobium</taxon>
    </lineage>
</organism>
<dbReference type="Gene3D" id="1.25.40.20">
    <property type="entry name" value="Ankyrin repeat-containing domain"/>
    <property type="match status" value="1"/>
</dbReference>
<dbReference type="Proteomes" id="UP001589943">
    <property type="component" value="Unassembled WGS sequence"/>
</dbReference>
<dbReference type="InterPro" id="IPR036770">
    <property type="entry name" value="Ankyrin_rpt-contain_sf"/>
</dbReference>
<dbReference type="PANTHER" id="PTHR24201:SF15">
    <property type="entry name" value="ANKYRIN REPEAT DOMAIN-CONTAINING PROTEIN 66"/>
    <property type="match status" value="1"/>
</dbReference>
<evidence type="ECO:0000256" key="3">
    <source>
        <dbReference type="PROSITE-ProRule" id="PRU00023"/>
    </source>
</evidence>
<proteinExistence type="predicted"/>
<sequence length="349" mass="38016">MTRFSLHPGVTAIAGLMLMLSACVGRPQSAHAPSHAYSPEEIHAAVRNPDPARLSRLLSGGADPDARNAEDGRTPLITALYFENKAQFLMLLRAGAQPGLADQMGNTPLHVAAEINEPWRVLDLLQAGAPPEERNLQGQTFQRYLFMTPDHMLNRSTLAGRQAVLAWLIRHGISAERPVEEASGSSTESAEPEQLRYTIIGTRAGNHLYWRMDRNGKGEVAVPISGGFRLPDAPGSSEEPFRFIEGHHSFDIGAAGYAEIRAQLAGILSSSLNPFTLGNSDLSCLRAMDFGAANLVWSGSNSGNFFHDFACPGARAQFVSRRFDAVWRIIARYMRRLGQSGVIGESRPN</sequence>
<comment type="caution">
    <text evidence="4">The sequence shown here is derived from an EMBL/GenBank/DDBJ whole genome shotgun (WGS) entry which is preliminary data.</text>
</comment>
<name>A0ABV6PJY9_9SPHN</name>
<gene>
    <name evidence="4" type="ORF">ACFFF7_12035</name>
</gene>
<evidence type="ECO:0000256" key="2">
    <source>
        <dbReference type="ARBA" id="ARBA00023043"/>
    </source>
</evidence>
<accession>A0ABV6PJY9</accession>
<evidence type="ECO:0000313" key="4">
    <source>
        <dbReference type="EMBL" id="MFC0590147.1"/>
    </source>
</evidence>
<keyword evidence="2 3" id="KW-0040">ANK repeat</keyword>
<dbReference type="Pfam" id="PF12796">
    <property type="entry name" value="Ank_2"/>
    <property type="match status" value="1"/>
</dbReference>
<feature type="repeat" description="ANK" evidence="3">
    <location>
        <begin position="104"/>
        <end position="136"/>
    </location>
</feature>
<evidence type="ECO:0000313" key="5">
    <source>
        <dbReference type="Proteomes" id="UP001589943"/>
    </source>
</evidence>
<dbReference type="InterPro" id="IPR002110">
    <property type="entry name" value="Ankyrin_rpt"/>
</dbReference>
<dbReference type="RefSeq" id="WP_379481594.1">
    <property type="nucleotide sequence ID" value="NZ_JBHLTL010000006.1"/>
</dbReference>
<dbReference type="SUPFAM" id="SSF48403">
    <property type="entry name" value="Ankyrin repeat"/>
    <property type="match status" value="1"/>
</dbReference>
<dbReference type="PROSITE" id="PS51257">
    <property type="entry name" value="PROKAR_LIPOPROTEIN"/>
    <property type="match status" value="1"/>
</dbReference>
<evidence type="ECO:0000256" key="1">
    <source>
        <dbReference type="ARBA" id="ARBA00022737"/>
    </source>
</evidence>
<protein>
    <submittedName>
        <fullName evidence="4">Ankyrin repeat domain-containing protein</fullName>
    </submittedName>
</protein>